<sequence length="270" mass="29727">MKIRTLVLSALMAMAACKTTEKISYQHPHGAPPKGKILMVVGSPTISQQTKWPIGFWAAELTHPMHIFEQAGYTIDITSTAGGKIEMDAYSNPTDKSGYSAHDVISLGYLQKKDFQAKLANTRKFTDVKISDYAAIFLVGGQSPMYTFKGNTELQKTFVAFYESGRPAAAVCHSTTLLLEAKKSNGDLLVNGKTWTGFADAEEKYADDFVKMKIQPYWIESEARKISDTTFKVQPAFTPYAIIDGNLVTGQQQNSGALAAEYVVELLDKK</sequence>
<dbReference type="GO" id="GO:0019172">
    <property type="term" value="F:glyoxalase III activity"/>
    <property type="evidence" value="ECO:0007669"/>
    <property type="project" value="TreeGrafter"/>
</dbReference>
<dbReference type="PATRIC" id="fig|869212.3.peg.654"/>
<name>I4B223_TURPD</name>
<gene>
    <name evidence="6" type="ordered locus">Turpa_0679</name>
</gene>
<keyword evidence="7" id="KW-1185">Reference proteome</keyword>
<accession>I4B223</accession>
<dbReference type="PANTHER" id="PTHR48094">
    <property type="entry name" value="PROTEIN/NUCLEIC ACID DEGLYCASE DJ-1-RELATED"/>
    <property type="match status" value="1"/>
</dbReference>
<dbReference type="Proteomes" id="UP000006048">
    <property type="component" value="Chromosome"/>
</dbReference>
<dbReference type="CDD" id="cd03141">
    <property type="entry name" value="GATase1_Hsp31_like"/>
    <property type="match status" value="1"/>
</dbReference>
<evidence type="ECO:0000256" key="2">
    <source>
        <dbReference type="ARBA" id="ARBA00023239"/>
    </source>
</evidence>
<reference evidence="6 7" key="1">
    <citation type="submission" date="2012-06" db="EMBL/GenBank/DDBJ databases">
        <title>The complete chromosome of genome of Turneriella parva DSM 21527.</title>
        <authorList>
            <consortium name="US DOE Joint Genome Institute (JGI-PGF)"/>
            <person name="Lucas S."/>
            <person name="Han J."/>
            <person name="Lapidus A."/>
            <person name="Bruce D."/>
            <person name="Goodwin L."/>
            <person name="Pitluck S."/>
            <person name="Peters L."/>
            <person name="Kyrpides N."/>
            <person name="Mavromatis K."/>
            <person name="Ivanova N."/>
            <person name="Mikhailova N."/>
            <person name="Chertkov O."/>
            <person name="Detter J.C."/>
            <person name="Tapia R."/>
            <person name="Han C."/>
            <person name="Land M."/>
            <person name="Hauser L."/>
            <person name="Markowitz V."/>
            <person name="Cheng J.-F."/>
            <person name="Hugenholtz P."/>
            <person name="Woyke T."/>
            <person name="Wu D."/>
            <person name="Gronow S."/>
            <person name="Wellnitz S."/>
            <person name="Brambilla E."/>
            <person name="Klenk H.-P."/>
            <person name="Eisen J.A."/>
        </authorList>
    </citation>
    <scope>NUCLEOTIDE SEQUENCE [LARGE SCALE GENOMIC DNA]</scope>
    <source>
        <strain evidence="7">ATCC BAA-1111 / DSM 21527 / NCTC 11395 / H</strain>
    </source>
</reference>
<keyword evidence="1" id="KW-0346">Stress response</keyword>
<dbReference type="InterPro" id="IPR002818">
    <property type="entry name" value="DJ-1/PfpI"/>
</dbReference>
<dbReference type="PROSITE" id="PS51257">
    <property type="entry name" value="PROKAR_LIPOPROTEIN"/>
    <property type="match status" value="1"/>
</dbReference>
<keyword evidence="4" id="KW-0732">Signal</keyword>
<dbReference type="GO" id="GO:0019243">
    <property type="term" value="P:methylglyoxal catabolic process to D-lactate via S-lactoyl-glutathione"/>
    <property type="evidence" value="ECO:0007669"/>
    <property type="project" value="TreeGrafter"/>
</dbReference>
<dbReference type="KEGG" id="tpx:Turpa_0679"/>
<dbReference type="InterPro" id="IPR050325">
    <property type="entry name" value="Prot/Nucl_acid_deglycase"/>
</dbReference>
<evidence type="ECO:0000313" key="7">
    <source>
        <dbReference type="Proteomes" id="UP000006048"/>
    </source>
</evidence>
<evidence type="ECO:0000256" key="3">
    <source>
        <dbReference type="ARBA" id="ARBA00038493"/>
    </source>
</evidence>
<dbReference type="RefSeq" id="WP_014801848.1">
    <property type="nucleotide sequence ID" value="NC_018020.1"/>
</dbReference>
<evidence type="ECO:0000259" key="5">
    <source>
        <dbReference type="Pfam" id="PF01965"/>
    </source>
</evidence>
<dbReference type="Pfam" id="PF01965">
    <property type="entry name" value="DJ-1_PfpI"/>
    <property type="match status" value="1"/>
</dbReference>
<evidence type="ECO:0000256" key="1">
    <source>
        <dbReference type="ARBA" id="ARBA00023016"/>
    </source>
</evidence>
<dbReference type="InterPro" id="IPR029062">
    <property type="entry name" value="Class_I_gatase-like"/>
</dbReference>
<keyword evidence="2" id="KW-0456">Lyase</keyword>
<feature type="domain" description="DJ-1/PfpI" evidence="5">
    <location>
        <begin position="59"/>
        <end position="255"/>
    </location>
</feature>
<dbReference type="STRING" id="869212.Turpa_0679"/>
<dbReference type="GO" id="GO:0005737">
    <property type="term" value="C:cytoplasm"/>
    <property type="evidence" value="ECO:0007669"/>
    <property type="project" value="TreeGrafter"/>
</dbReference>
<evidence type="ECO:0000256" key="4">
    <source>
        <dbReference type="SAM" id="SignalP"/>
    </source>
</evidence>
<comment type="similarity">
    <text evidence="3">Belongs to the peptidase C56 family. HSP31-like subfamily.</text>
</comment>
<proteinExistence type="inferred from homology"/>
<dbReference type="EMBL" id="CP002959">
    <property type="protein sequence ID" value="AFM11330.1"/>
    <property type="molecule type" value="Genomic_DNA"/>
</dbReference>
<feature type="signal peptide" evidence="4">
    <location>
        <begin position="1"/>
        <end position="15"/>
    </location>
</feature>
<dbReference type="Gene3D" id="3.40.50.880">
    <property type="match status" value="1"/>
</dbReference>
<organism evidence="6 7">
    <name type="scientific">Turneriella parva (strain ATCC BAA-1111 / DSM 21527 / NCTC 11395 / H)</name>
    <name type="common">Leptospira parva</name>
    <dbReference type="NCBI Taxonomy" id="869212"/>
    <lineage>
        <taxon>Bacteria</taxon>
        <taxon>Pseudomonadati</taxon>
        <taxon>Spirochaetota</taxon>
        <taxon>Spirochaetia</taxon>
        <taxon>Leptospirales</taxon>
        <taxon>Leptospiraceae</taxon>
        <taxon>Turneriella</taxon>
    </lineage>
</organism>
<dbReference type="PANTHER" id="PTHR48094:SF11">
    <property type="entry name" value="GLUTATHIONE-INDEPENDENT GLYOXALASE HSP31-RELATED"/>
    <property type="match status" value="1"/>
</dbReference>
<evidence type="ECO:0000313" key="6">
    <source>
        <dbReference type="EMBL" id="AFM11330.1"/>
    </source>
</evidence>
<dbReference type="AlphaFoldDB" id="I4B223"/>
<protein>
    <submittedName>
        <fullName evidence="6">ThiJ/PfpI domain-containing protein</fullName>
    </submittedName>
</protein>
<feature type="chain" id="PRO_5012067872" evidence="4">
    <location>
        <begin position="16"/>
        <end position="270"/>
    </location>
</feature>
<dbReference type="SUPFAM" id="SSF52317">
    <property type="entry name" value="Class I glutamine amidotransferase-like"/>
    <property type="match status" value="1"/>
</dbReference>
<dbReference type="HOGENOM" id="CLU_070319_1_1_12"/>